<dbReference type="PANTHER" id="PTHR31589:SF2">
    <property type="entry name" value="ASLB (DUF239)-RELATED"/>
    <property type="match status" value="1"/>
</dbReference>
<name>A0AAP0HZJ3_9MAGN</name>
<reference evidence="3 4" key="1">
    <citation type="submission" date="2024-01" db="EMBL/GenBank/DDBJ databases">
        <title>Genome assemblies of Stephania.</title>
        <authorList>
            <person name="Yang L."/>
        </authorList>
    </citation>
    <scope>NUCLEOTIDE SEQUENCE [LARGE SCALE GENOMIC DNA]</scope>
    <source>
        <strain evidence="3">QJT</strain>
        <tissue evidence="3">Leaf</tissue>
    </source>
</reference>
<dbReference type="PANTHER" id="PTHR31589">
    <property type="entry name" value="PROTEIN, PUTATIVE (DUF239)-RELATED-RELATED"/>
    <property type="match status" value="1"/>
</dbReference>
<dbReference type="Pfam" id="PF03080">
    <property type="entry name" value="Neprosin"/>
    <property type="match status" value="1"/>
</dbReference>
<accession>A0AAP0HZJ3</accession>
<feature type="region of interest" description="Disordered" evidence="1">
    <location>
        <begin position="83"/>
        <end position="107"/>
    </location>
</feature>
<dbReference type="EMBL" id="JBBNAE010000008">
    <property type="protein sequence ID" value="KAK9102240.1"/>
    <property type="molecule type" value="Genomic_DNA"/>
</dbReference>
<dbReference type="AlphaFoldDB" id="A0AAP0HZJ3"/>
<organism evidence="3 4">
    <name type="scientific">Stephania japonica</name>
    <dbReference type="NCBI Taxonomy" id="461633"/>
    <lineage>
        <taxon>Eukaryota</taxon>
        <taxon>Viridiplantae</taxon>
        <taxon>Streptophyta</taxon>
        <taxon>Embryophyta</taxon>
        <taxon>Tracheophyta</taxon>
        <taxon>Spermatophyta</taxon>
        <taxon>Magnoliopsida</taxon>
        <taxon>Ranunculales</taxon>
        <taxon>Menispermaceae</taxon>
        <taxon>Menispermoideae</taxon>
        <taxon>Cissampelideae</taxon>
        <taxon>Stephania</taxon>
    </lineage>
</organism>
<proteinExistence type="predicted"/>
<sequence>MGRRVGFGWSALQGALLVCTVAFAVLSLGVEGMVSKQKLLEVERKLKQLNKTPVKSIQSEDGDIIDCVDIYKQPAFDHPALKNHKIQMRPTPPPAPPPSVEDRKEKDSSAITIVNQTWHRSGSCPEETVPIRRVKKSELLRATSLESYGRKPYIPPANGTKTDQIPGDDDNYAKINGTNILPSALEPNRTTSYLITQAYNYIGASGDINVWNPRVEADDEFSTAQIWVMSGPREEFDSAEAGWMVNPKLFGDRKTRLFTYWTDDSSWKTGCFNLVCAGFVQTSQEVALGAAISATSSEMGQQYQISLSIYMDLDTKNWWLGFGPKNITIGYWPGAIFGYLQHSGTMVKWGGEVYSSKIRGVKPHTTTAMGSGNWASYLWGHACFIQHVRIRDWSLSWKYPEWVYPMADEADCYGVLQNRPHPLDEPILYFGGPGRNNYCP</sequence>
<dbReference type="InterPro" id="IPR053168">
    <property type="entry name" value="Glutamic_endopeptidase"/>
</dbReference>
<dbReference type="Proteomes" id="UP001417504">
    <property type="component" value="Unassembled WGS sequence"/>
</dbReference>
<protein>
    <recommendedName>
        <fullName evidence="2">Neprosin PEP catalytic domain-containing protein</fullName>
    </recommendedName>
</protein>
<dbReference type="InterPro" id="IPR025521">
    <property type="entry name" value="Neprosin_propep"/>
</dbReference>
<comment type="caution">
    <text evidence="3">The sequence shown here is derived from an EMBL/GenBank/DDBJ whole genome shotgun (WGS) entry which is preliminary data.</text>
</comment>
<feature type="compositionally biased region" description="Pro residues" evidence="1">
    <location>
        <begin position="90"/>
        <end position="99"/>
    </location>
</feature>
<dbReference type="InterPro" id="IPR004314">
    <property type="entry name" value="Neprosin"/>
</dbReference>
<evidence type="ECO:0000256" key="1">
    <source>
        <dbReference type="SAM" id="MobiDB-lite"/>
    </source>
</evidence>
<evidence type="ECO:0000313" key="3">
    <source>
        <dbReference type="EMBL" id="KAK9102240.1"/>
    </source>
</evidence>
<feature type="domain" description="Neprosin PEP catalytic" evidence="2">
    <location>
        <begin position="183"/>
        <end position="440"/>
    </location>
</feature>
<evidence type="ECO:0000259" key="2">
    <source>
        <dbReference type="PROSITE" id="PS52045"/>
    </source>
</evidence>
<gene>
    <name evidence="3" type="ORF">Sjap_019494</name>
</gene>
<evidence type="ECO:0000313" key="4">
    <source>
        <dbReference type="Proteomes" id="UP001417504"/>
    </source>
</evidence>
<dbReference type="PROSITE" id="PS52045">
    <property type="entry name" value="NEPROSIN_PEP_CD"/>
    <property type="match status" value="1"/>
</dbReference>
<dbReference type="Pfam" id="PF14365">
    <property type="entry name" value="Neprosin_AP"/>
    <property type="match status" value="1"/>
</dbReference>
<dbReference type="Gene3D" id="3.90.1320.10">
    <property type="entry name" value="Outer-capsid protein sigma 3, large lobe"/>
    <property type="match status" value="1"/>
</dbReference>
<keyword evidence="4" id="KW-1185">Reference proteome</keyword>